<evidence type="ECO:0000256" key="2">
    <source>
        <dbReference type="ARBA" id="ARBA00022679"/>
    </source>
</evidence>
<gene>
    <name evidence="6" type="ORF">D3272_12945</name>
</gene>
<dbReference type="GO" id="GO:0016301">
    <property type="term" value="F:kinase activity"/>
    <property type="evidence" value="ECO:0007669"/>
    <property type="project" value="UniProtKB-KW"/>
</dbReference>
<dbReference type="RefSeq" id="WP_129219631.1">
    <property type="nucleotide sequence ID" value="NZ_QYBC01000010.1"/>
</dbReference>
<dbReference type="InterPro" id="IPR018485">
    <property type="entry name" value="FGGY_C"/>
</dbReference>
<feature type="domain" description="Carbohydrate kinase FGGY N-terminal" evidence="4">
    <location>
        <begin position="10"/>
        <end position="254"/>
    </location>
</feature>
<dbReference type="GO" id="GO:0005975">
    <property type="term" value="P:carbohydrate metabolic process"/>
    <property type="evidence" value="ECO:0007669"/>
    <property type="project" value="InterPro"/>
</dbReference>
<dbReference type="PANTHER" id="PTHR43095:SF5">
    <property type="entry name" value="XYLULOSE KINASE"/>
    <property type="match status" value="1"/>
</dbReference>
<evidence type="ECO:0000313" key="6">
    <source>
        <dbReference type="EMBL" id="RYB04356.1"/>
    </source>
</evidence>
<dbReference type="InterPro" id="IPR050406">
    <property type="entry name" value="FGGY_Carb_Kinase"/>
</dbReference>
<keyword evidence="3 6" id="KW-0418">Kinase</keyword>
<dbReference type="SUPFAM" id="SSF53067">
    <property type="entry name" value="Actin-like ATPase domain"/>
    <property type="match status" value="2"/>
</dbReference>
<dbReference type="Pfam" id="PF00370">
    <property type="entry name" value="FGGY_N"/>
    <property type="match status" value="1"/>
</dbReference>
<dbReference type="PIRSF" id="PIRSF000538">
    <property type="entry name" value="GlpK"/>
    <property type="match status" value="1"/>
</dbReference>
<sequence>MTAPRPKDLTLSIDVGTGSVRAALVSADGAILAIAAVEQHQIVPAFGWAEQAVEGWWQGVTQSIRAVLDKVPDAVHRVAMICACGQMHGTVLVDEAGRPTRAHAPLWNDKRTVGLVTAYEAAHPSGDYLGLSGNPATPAWPGFKLAWLRDHDPSAFSRAAHVLMPKDFINLRLTGAVAMDRGDASCSFLMDPATGAWSSVMAASLGLDTSKLPPIREGLDIIGLVTPEAAAATGLLAGTPVLVGGADYPMALYGSGVCRPGLASDVTGTSCILTVIAERPLLDPEICNVATIEGHWGPFVLLETGGDAVRWARRAFHQNRIGYDAVVAEAAQARPGCDGLFFLPYLSGERLGQHRNARAQYFGLAAAHGLPELERATLEGVAFAAARHLSIMEDAAGRRVERVVASGGGAKTELWLRIKASVYDRPILVPAEPECGVVGCAAMAQTAAGRFGSLDEAAAAMVRYAAEVPPEPAWADTYRRMQPLFDRLYRSAQAFYGDLDALAAANAAPQSPAGH</sequence>
<evidence type="ECO:0000259" key="5">
    <source>
        <dbReference type="Pfam" id="PF02782"/>
    </source>
</evidence>
<proteinExistence type="inferred from homology"/>
<evidence type="ECO:0000256" key="3">
    <source>
        <dbReference type="ARBA" id="ARBA00022777"/>
    </source>
</evidence>
<evidence type="ECO:0000313" key="7">
    <source>
        <dbReference type="Proteomes" id="UP000289411"/>
    </source>
</evidence>
<organism evidence="6 7">
    <name type="scientific">Lichenibacterium ramalinae</name>
    <dbReference type="NCBI Taxonomy" id="2316527"/>
    <lineage>
        <taxon>Bacteria</taxon>
        <taxon>Pseudomonadati</taxon>
        <taxon>Pseudomonadota</taxon>
        <taxon>Alphaproteobacteria</taxon>
        <taxon>Hyphomicrobiales</taxon>
        <taxon>Lichenihabitantaceae</taxon>
        <taxon>Lichenibacterium</taxon>
    </lineage>
</organism>
<evidence type="ECO:0000256" key="1">
    <source>
        <dbReference type="ARBA" id="ARBA00009156"/>
    </source>
</evidence>
<name>A0A4Q2RBQ9_9HYPH</name>
<dbReference type="CDD" id="cd07808">
    <property type="entry name" value="ASKHA_NBD_FGGY_EcXK-like"/>
    <property type="match status" value="1"/>
</dbReference>
<dbReference type="InterPro" id="IPR043129">
    <property type="entry name" value="ATPase_NBD"/>
</dbReference>
<feature type="domain" description="Carbohydrate kinase FGGY C-terminal" evidence="5">
    <location>
        <begin position="266"/>
        <end position="447"/>
    </location>
</feature>
<keyword evidence="2" id="KW-0808">Transferase</keyword>
<comment type="similarity">
    <text evidence="1">Belongs to the FGGY kinase family.</text>
</comment>
<keyword evidence="7" id="KW-1185">Reference proteome</keyword>
<protein>
    <submittedName>
        <fullName evidence="6">Pentose kinase</fullName>
    </submittedName>
</protein>
<dbReference type="AlphaFoldDB" id="A0A4Q2RBQ9"/>
<dbReference type="InterPro" id="IPR000577">
    <property type="entry name" value="Carb_kinase_FGGY"/>
</dbReference>
<dbReference type="Proteomes" id="UP000289411">
    <property type="component" value="Unassembled WGS sequence"/>
</dbReference>
<dbReference type="Pfam" id="PF02782">
    <property type="entry name" value="FGGY_C"/>
    <property type="match status" value="1"/>
</dbReference>
<reference evidence="6 7" key="1">
    <citation type="submission" date="2018-09" db="EMBL/GenBank/DDBJ databases">
        <authorList>
            <person name="Grouzdev D.S."/>
            <person name="Krutkina M.S."/>
        </authorList>
    </citation>
    <scope>NUCLEOTIDE SEQUENCE [LARGE SCALE GENOMIC DNA]</scope>
    <source>
        <strain evidence="6 7">RmlP001</strain>
    </source>
</reference>
<dbReference type="Gene3D" id="3.30.420.40">
    <property type="match status" value="2"/>
</dbReference>
<dbReference type="EMBL" id="QYBC01000010">
    <property type="protein sequence ID" value="RYB04356.1"/>
    <property type="molecule type" value="Genomic_DNA"/>
</dbReference>
<comment type="caution">
    <text evidence="6">The sequence shown here is derived from an EMBL/GenBank/DDBJ whole genome shotgun (WGS) entry which is preliminary data.</text>
</comment>
<dbReference type="PANTHER" id="PTHR43095">
    <property type="entry name" value="SUGAR KINASE"/>
    <property type="match status" value="1"/>
</dbReference>
<reference evidence="6 7" key="2">
    <citation type="submission" date="2019-02" db="EMBL/GenBank/DDBJ databases">
        <title>'Lichenibacterium ramalinii' gen. nov. sp. nov., 'Lichenibacterium minor' gen. nov. sp. nov.</title>
        <authorList>
            <person name="Pankratov T."/>
        </authorList>
    </citation>
    <scope>NUCLEOTIDE SEQUENCE [LARGE SCALE GENOMIC DNA]</scope>
    <source>
        <strain evidence="6 7">RmlP001</strain>
    </source>
</reference>
<dbReference type="InterPro" id="IPR018484">
    <property type="entry name" value="FGGY_N"/>
</dbReference>
<dbReference type="OrthoDB" id="9805576at2"/>
<evidence type="ECO:0000259" key="4">
    <source>
        <dbReference type="Pfam" id="PF00370"/>
    </source>
</evidence>
<accession>A0A4Q2RBQ9</accession>